<accession>A0A9E6XZ26</accession>
<keyword evidence="4" id="KW-1185">Reference proteome</keyword>
<dbReference type="AlphaFoldDB" id="A0A9E6XZ26"/>
<dbReference type="InterPro" id="IPR011576">
    <property type="entry name" value="Pyridox_Oxase_N"/>
</dbReference>
<dbReference type="Proteomes" id="UP001162834">
    <property type="component" value="Chromosome"/>
</dbReference>
<evidence type="ECO:0000313" key="3">
    <source>
        <dbReference type="EMBL" id="UGS37202.1"/>
    </source>
</evidence>
<dbReference type="InterPro" id="IPR019965">
    <property type="entry name" value="PPOX_F420-dep_Rv2061_put"/>
</dbReference>
<evidence type="ECO:0000259" key="2">
    <source>
        <dbReference type="Pfam" id="PF01243"/>
    </source>
</evidence>
<dbReference type="SUPFAM" id="SSF50475">
    <property type="entry name" value="FMN-binding split barrel"/>
    <property type="match status" value="1"/>
</dbReference>
<dbReference type="EMBL" id="CP087164">
    <property type="protein sequence ID" value="UGS37202.1"/>
    <property type="molecule type" value="Genomic_DNA"/>
</dbReference>
<dbReference type="InterPro" id="IPR012349">
    <property type="entry name" value="Split_barrel_FMN-bd"/>
</dbReference>
<dbReference type="InterPro" id="IPR052019">
    <property type="entry name" value="F420H2_bilvrd_red/Heme_oxyg"/>
</dbReference>
<gene>
    <name evidence="3" type="ORF">DSM104329_03617</name>
</gene>
<evidence type="ECO:0000313" key="4">
    <source>
        <dbReference type="Proteomes" id="UP001162834"/>
    </source>
</evidence>
<dbReference type="Gene3D" id="2.30.110.10">
    <property type="entry name" value="Electron Transport, Fmn-binding Protein, Chain A"/>
    <property type="match status" value="1"/>
</dbReference>
<dbReference type="PANTHER" id="PTHR35176:SF11">
    <property type="entry name" value="PYRIDOXAMINE 5'-PHOSPHATE OXIDASE FAMILY PROTEIN"/>
    <property type="match status" value="1"/>
</dbReference>
<sequence>MTTQTIKRPVKRRAADLEAVFPGRYLSVTSFKRDGTGVATPVWFVADGRRLFALTDLHSPKVQRMRRNPRVLIAACRVNGKLRSEPFPARVEVLTTTPDLERVQKLLSERYKISYRLVMLMYRLGRRLRGQSSVADGAALAITIE</sequence>
<dbReference type="NCBIfam" id="TIGR03666">
    <property type="entry name" value="Rv2061_F420"/>
    <property type="match status" value="1"/>
</dbReference>
<dbReference type="GO" id="GO:0005829">
    <property type="term" value="C:cytosol"/>
    <property type="evidence" value="ECO:0007669"/>
    <property type="project" value="TreeGrafter"/>
</dbReference>
<keyword evidence="1" id="KW-0560">Oxidoreductase</keyword>
<organism evidence="3 4">
    <name type="scientific">Capillimicrobium parvum</name>
    <dbReference type="NCBI Taxonomy" id="2884022"/>
    <lineage>
        <taxon>Bacteria</taxon>
        <taxon>Bacillati</taxon>
        <taxon>Actinomycetota</taxon>
        <taxon>Thermoleophilia</taxon>
        <taxon>Solirubrobacterales</taxon>
        <taxon>Capillimicrobiaceae</taxon>
        <taxon>Capillimicrobium</taxon>
    </lineage>
</organism>
<dbReference type="PANTHER" id="PTHR35176">
    <property type="entry name" value="HEME OXYGENASE HI_0854-RELATED"/>
    <property type="match status" value="1"/>
</dbReference>
<name>A0A9E6XZ26_9ACTN</name>
<dbReference type="GO" id="GO:0070967">
    <property type="term" value="F:coenzyme F420 binding"/>
    <property type="evidence" value="ECO:0007669"/>
    <property type="project" value="TreeGrafter"/>
</dbReference>
<reference evidence="3" key="1">
    <citation type="journal article" date="2022" name="Int. J. Syst. Evol. Microbiol.">
        <title>Pseudomonas aegrilactucae sp. nov. and Pseudomonas morbosilactucae sp. nov., pathogens causing bacterial rot of lettuce in Japan.</title>
        <authorList>
            <person name="Sawada H."/>
            <person name="Fujikawa T."/>
            <person name="Satou M."/>
        </authorList>
    </citation>
    <scope>NUCLEOTIDE SEQUENCE</scope>
    <source>
        <strain evidence="3">0166_1</strain>
    </source>
</reference>
<dbReference type="KEGG" id="sbae:DSM104329_03617"/>
<dbReference type="GO" id="GO:0016627">
    <property type="term" value="F:oxidoreductase activity, acting on the CH-CH group of donors"/>
    <property type="evidence" value="ECO:0007669"/>
    <property type="project" value="TreeGrafter"/>
</dbReference>
<protein>
    <recommendedName>
        <fullName evidence="2">Pyridoxamine 5'-phosphate oxidase N-terminal domain-containing protein</fullName>
    </recommendedName>
</protein>
<dbReference type="RefSeq" id="WP_259311260.1">
    <property type="nucleotide sequence ID" value="NZ_CP087164.1"/>
</dbReference>
<dbReference type="Pfam" id="PF01243">
    <property type="entry name" value="PNPOx_N"/>
    <property type="match status" value="1"/>
</dbReference>
<feature type="domain" description="Pyridoxamine 5'-phosphate oxidase N-terminal" evidence="2">
    <location>
        <begin position="26"/>
        <end position="119"/>
    </location>
</feature>
<proteinExistence type="predicted"/>
<evidence type="ECO:0000256" key="1">
    <source>
        <dbReference type="ARBA" id="ARBA00023002"/>
    </source>
</evidence>